<dbReference type="AlphaFoldDB" id="A0A329CMI6"/>
<feature type="chain" id="PRO_5016320573" evidence="17">
    <location>
        <begin position="32"/>
        <end position="725"/>
    </location>
</feature>
<dbReference type="FunFam" id="2.40.170.20:FF:000005">
    <property type="entry name" value="TonB-dependent siderophore receptor"/>
    <property type="match status" value="1"/>
</dbReference>
<evidence type="ECO:0000259" key="18">
    <source>
        <dbReference type="Pfam" id="PF00593"/>
    </source>
</evidence>
<proteinExistence type="inferred from homology"/>
<dbReference type="SUPFAM" id="SSF56935">
    <property type="entry name" value="Porins"/>
    <property type="match status" value="1"/>
</dbReference>
<dbReference type="InterPro" id="IPR010105">
    <property type="entry name" value="TonB_sidphr_rcpt"/>
</dbReference>
<evidence type="ECO:0000256" key="11">
    <source>
        <dbReference type="ARBA" id="ARBA00023136"/>
    </source>
</evidence>
<dbReference type="GO" id="GO:0009279">
    <property type="term" value="C:cell outer membrane"/>
    <property type="evidence" value="ECO:0007669"/>
    <property type="project" value="UniProtKB-SubCell"/>
</dbReference>
<dbReference type="GO" id="GO:0015344">
    <property type="term" value="F:siderophore uptake transmembrane transporter activity"/>
    <property type="evidence" value="ECO:0007669"/>
    <property type="project" value="TreeGrafter"/>
</dbReference>
<comment type="similarity">
    <text evidence="2 14 15">Belongs to the TonB-dependent receptor family.</text>
</comment>
<dbReference type="InterPro" id="IPR036942">
    <property type="entry name" value="Beta-barrel_TonB_sf"/>
</dbReference>
<feature type="domain" description="TonB-dependent receptor plug" evidence="19">
    <location>
        <begin position="85"/>
        <end position="186"/>
    </location>
</feature>
<evidence type="ECO:0000256" key="7">
    <source>
        <dbReference type="ARBA" id="ARBA00022729"/>
    </source>
</evidence>
<evidence type="ECO:0000256" key="16">
    <source>
        <dbReference type="SAM" id="MobiDB-lite"/>
    </source>
</evidence>
<evidence type="ECO:0000256" key="10">
    <source>
        <dbReference type="ARBA" id="ARBA00023077"/>
    </source>
</evidence>
<evidence type="ECO:0000313" key="21">
    <source>
        <dbReference type="Proteomes" id="UP000248918"/>
    </source>
</evidence>
<keyword evidence="13 14" id="KW-0998">Cell outer membrane</keyword>
<keyword evidence="3 14" id="KW-0813">Transport</keyword>
<dbReference type="InterPro" id="IPR037066">
    <property type="entry name" value="Plug_dom_sf"/>
</dbReference>
<evidence type="ECO:0000313" key="20">
    <source>
        <dbReference type="EMBL" id="RAS35357.1"/>
    </source>
</evidence>
<keyword evidence="7 17" id="KW-0732">Signal</keyword>
<feature type="region of interest" description="Disordered" evidence="16">
    <location>
        <begin position="31"/>
        <end position="51"/>
    </location>
</feature>
<evidence type="ECO:0000256" key="5">
    <source>
        <dbReference type="ARBA" id="ARBA00022496"/>
    </source>
</evidence>
<dbReference type="CDD" id="cd01347">
    <property type="entry name" value="ligand_gated_channel"/>
    <property type="match status" value="1"/>
</dbReference>
<keyword evidence="6 14" id="KW-0812">Transmembrane</keyword>
<evidence type="ECO:0000256" key="15">
    <source>
        <dbReference type="RuleBase" id="RU003357"/>
    </source>
</evidence>
<keyword evidence="4 14" id="KW-1134">Transmembrane beta strand</keyword>
<comment type="caution">
    <text evidence="20">The sequence shown here is derived from an EMBL/GenBank/DDBJ whole genome shotgun (WGS) entry which is preliminary data.</text>
</comment>
<dbReference type="Pfam" id="PF00593">
    <property type="entry name" value="TonB_dep_Rec_b-barrel"/>
    <property type="match status" value="1"/>
</dbReference>
<dbReference type="GO" id="GO:0015891">
    <property type="term" value="P:siderophore transport"/>
    <property type="evidence" value="ECO:0007669"/>
    <property type="project" value="InterPro"/>
</dbReference>
<evidence type="ECO:0000256" key="13">
    <source>
        <dbReference type="ARBA" id="ARBA00023237"/>
    </source>
</evidence>
<keyword evidence="8" id="KW-0408">Iron</keyword>
<evidence type="ECO:0000256" key="6">
    <source>
        <dbReference type="ARBA" id="ARBA00022692"/>
    </source>
</evidence>
<comment type="subcellular location">
    <subcellularLocation>
        <location evidence="1 14">Cell outer membrane</location>
        <topology evidence="1 14">Multi-pass membrane protein</topology>
    </subcellularLocation>
</comment>
<evidence type="ECO:0000256" key="4">
    <source>
        <dbReference type="ARBA" id="ARBA00022452"/>
    </source>
</evidence>
<keyword evidence="11 14" id="KW-0472">Membrane</keyword>
<evidence type="ECO:0000256" key="9">
    <source>
        <dbReference type="ARBA" id="ARBA00023065"/>
    </source>
</evidence>
<feature type="signal peptide" evidence="17">
    <location>
        <begin position="1"/>
        <end position="31"/>
    </location>
</feature>
<dbReference type="GO" id="GO:0038023">
    <property type="term" value="F:signaling receptor activity"/>
    <property type="evidence" value="ECO:0007669"/>
    <property type="project" value="InterPro"/>
</dbReference>
<dbReference type="Pfam" id="PF07715">
    <property type="entry name" value="Plug"/>
    <property type="match status" value="1"/>
</dbReference>
<keyword evidence="12 20" id="KW-0675">Receptor</keyword>
<organism evidence="20 21">
    <name type="scientific">Paraburkholderia bryophila</name>
    <dbReference type="NCBI Taxonomy" id="420952"/>
    <lineage>
        <taxon>Bacteria</taxon>
        <taxon>Pseudomonadati</taxon>
        <taxon>Pseudomonadota</taxon>
        <taxon>Betaproteobacteria</taxon>
        <taxon>Burkholderiales</taxon>
        <taxon>Burkholderiaceae</taxon>
        <taxon>Paraburkholderia</taxon>
    </lineage>
</organism>
<accession>A0A329CMI6</accession>
<dbReference type="PANTHER" id="PTHR32552">
    <property type="entry name" value="FERRICHROME IRON RECEPTOR-RELATED"/>
    <property type="match status" value="1"/>
</dbReference>
<evidence type="ECO:0000256" key="8">
    <source>
        <dbReference type="ARBA" id="ARBA00023004"/>
    </source>
</evidence>
<dbReference type="InterPro" id="IPR000531">
    <property type="entry name" value="Beta-barrel_TonB"/>
</dbReference>
<dbReference type="FunFam" id="2.170.130.10:FF:000001">
    <property type="entry name" value="Catecholate siderophore TonB-dependent receptor"/>
    <property type="match status" value="1"/>
</dbReference>
<dbReference type="PROSITE" id="PS52016">
    <property type="entry name" value="TONB_DEPENDENT_REC_3"/>
    <property type="match status" value="1"/>
</dbReference>
<feature type="domain" description="TonB-dependent receptor-like beta-barrel" evidence="18">
    <location>
        <begin position="261"/>
        <end position="694"/>
    </location>
</feature>
<reference evidence="20 21" key="1">
    <citation type="submission" date="2018-06" db="EMBL/GenBank/DDBJ databases">
        <title>Genomic Encyclopedia of Type Strains, Phase III (KMG-III): the genomes of soil and plant-associated and newly described type strains.</title>
        <authorList>
            <person name="Whitman W."/>
        </authorList>
    </citation>
    <scope>NUCLEOTIDE SEQUENCE [LARGE SCALE GENOMIC DNA]</scope>
    <source>
        <strain evidence="20 21">LMG 23644</strain>
    </source>
</reference>
<dbReference type="Gene3D" id="2.170.130.10">
    <property type="entry name" value="TonB-dependent receptor, plug domain"/>
    <property type="match status" value="1"/>
</dbReference>
<dbReference type="EMBL" id="QLTK01000005">
    <property type="protein sequence ID" value="RAS35357.1"/>
    <property type="molecule type" value="Genomic_DNA"/>
</dbReference>
<evidence type="ECO:0000259" key="19">
    <source>
        <dbReference type="Pfam" id="PF07715"/>
    </source>
</evidence>
<gene>
    <name evidence="20" type="ORF">BX591_10576</name>
</gene>
<evidence type="ECO:0000256" key="1">
    <source>
        <dbReference type="ARBA" id="ARBA00004571"/>
    </source>
</evidence>
<keyword evidence="10 15" id="KW-0798">TonB box</keyword>
<dbReference type="PANTHER" id="PTHR32552:SF68">
    <property type="entry name" value="FERRICHROME OUTER MEMBRANE TRANSPORTER_PHAGE RECEPTOR"/>
    <property type="match status" value="1"/>
</dbReference>
<sequence>MRDRGTNRMTRMQWAMATVWLTAAAAAHAQAAPETTAPAGNTTGSNTGNNTLPAVVVTAPATSDTETFGYVARHSTAGSKTNTPLIETPQSVSVVTRQQMDDQAAQTVDAALRYVPGVTTQDNDLRFDQITARGFDLGNDTYLDGMRLMRTTWYASPRIDPYFLDRIDVVRGPISVLYGQGSPGGAVLMSSKLPTEYPFHEVQMQIGNNNRYQGMFDLSGPVDKNGTILYRVTGLVRDSDTQTDHVKEQRIAIAPSVTFRPNKDTTFTLLGSYQDDPQGGLFNPVPASGTVLPNPNGTISSHDYLGNPDTDRLKRQQFTIGYLFEHAFNDTFTVRQNVRYLRQDIKYYQNSIFGSLAPDGSTAGLFTNNNDEHLTNITIDTQGQAKFDTGVVNHTVLFGFDVERVMDSISRGFGLGTIDIFAPNYSNVPYVTDSTKQNIAQTQLGLYAQDQLRYKRWTLTLGVRQDWVRGTNTLDGAGTNSQQHAFTYRAGLNYEFESGIAPYVSFAKSFQPYAGANFNGSPFEPTRGKEYEVGVKYQPKGYNAFFSVAAFDLRQQNVETADNLHPGFTNQTGEIRSRGFEAEARVALSDNLNVIASYAFLNQVVTAAGTGDSSLPLGSRPPGGDPTNMASLWLDYTLHAGNLRGLGFGGGARYISSTYGDPGNTFKVPSHFLVDAAVHYDIRNWRFAVNANNLFNRQYIAYCNSGMQCYFGSDRSVIGTARYQW</sequence>
<evidence type="ECO:0000256" key="2">
    <source>
        <dbReference type="ARBA" id="ARBA00009810"/>
    </source>
</evidence>
<dbReference type="NCBIfam" id="TIGR01783">
    <property type="entry name" value="TonB-siderophor"/>
    <property type="match status" value="1"/>
</dbReference>
<dbReference type="Gene3D" id="2.40.170.20">
    <property type="entry name" value="TonB-dependent receptor, beta-barrel domain"/>
    <property type="match status" value="1"/>
</dbReference>
<keyword evidence="9" id="KW-0406">Ion transport</keyword>
<dbReference type="InterPro" id="IPR039426">
    <property type="entry name" value="TonB-dep_rcpt-like"/>
</dbReference>
<protein>
    <submittedName>
        <fullName evidence="20">Iron complex outermembrane receptor protein</fullName>
    </submittedName>
</protein>
<evidence type="ECO:0000256" key="12">
    <source>
        <dbReference type="ARBA" id="ARBA00023170"/>
    </source>
</evidence>
<name>A0A329CMI6_9BURK</name>
<evidence type="ECO:0000256" key="14">
    <source>
        <dbReference type="PROSITE-ProRule" id="PRU01360"/>
    </source>
</evidence>
<keyword evidence="5" id="KW-0410">Iron transport</keyword>
<evidence type="ECO:0000256" key="17">
    <source>
        <dbReference type="SAM" id="SignalP"/>
    </source>
</evidence>
<dbReference type="Proteomes" id="UP000248918">
    <property type="component" value="Unassembled WGS sequence"/>
</dbReference>
<dbReference type="InterPro" id="IPR012910">
    <property type="entry name" value="Plug_dom"/>
</dbReference>
<evidence type="ECO:0000256" key="3">
    <source>
        <dbReference type="ARBA" id="ARBA00022448"/>
    </source>
</evidence>